<protein>
    <submittedName>
        <fullName evidence="1">Unnamed protein product</fullName>
    </submittedName>
</protein>
<evidence type="ECO:0000313" key="2">
    <source>
        <dbReference type="Proteomes" id="UP001165101"/>
    </source>
</evidence>
<evidence type="ECO:0000313" key="1">
    <source>
        <dbReference type="EMBL" id="GMF00298.1"/>
    </source>
</evidence>
<sequence>MTYVKFSNPITPPLENTGDTLMTLETHDGIALQGYSFGAETSTAGELVFQTGMVGYPEAITDPSYEGQILVITYPLVGNYGVPDRDLQDEIVNQLPKYFESNRIHVAGLIVAHYTEDYSHYLAKSSLGQWLKEQNVPAIYGVDTRALTKHLRENGSTLGRICLQKKGSSTESALSVDSWTQNFEIPQWVDPNTDNLVAKVSTKEPMFR</sequence>
<reference evidence="1" key="1">
    <citation type="submission" date="2023-04" db="EMBL/GenBank/DDBJ databases">
        <title>Candida boidinii NBRC 1967.</title>
        <authorList>
            <person name="Ichikawa N."/>
            <person name="Sato H."/>
            <person name="Tonouchi N."/>
        </authorList>
    </citation>
    <scope>NUCLEOTIDE SEQUENCE</scope>
    <source>
        <strain evidence="1">NBRC 1967</strain>
    </source>
</reference>
<organism evidence="1 2">
    <name type="scientific">Candida boidinii</name>
    <name type="common">Yeast</name>
    <dbReference type="NCBI Taxonomy" id="5477"/>
    <lineage>
        <taxon>Eukaryota</taxon>
        <taxon>Fungi</taxon>
        <taxon>Dikarya</taxon>
        <taxon>Ascomycota</taxon>
        <taxon>Saccharomycotina</taxon>
        <taxon>Pichiomycetes</taxon>
        <taxon>Pichiales</taxon>
        <taxon>Pichiaceae</taxon>
        <taxon>Ogataea</taxon>
        <taxon>Ogataea/Candida clade</taxon>
    </lineage>
</organism>
<accession>A0ACB5U369</accession>
<proteinExistence type="predicted"/>
<dbReference type="Proteomes" id="UP001165101">
    <property type="component" value="Unassembled WGS sequence"/>
</dbReference>
<keyword evidence="2" id="KW-1185">Reference proteome</keyword>
<dbReference type="EMBL" id="BSXV01004345">
    <property type="protein sequence ID" value="GMF00298.1"/>
    <property type="molecule type" value="Genomic_DNA"/>
</dbReference>
<comment type="caution">
    <text evidence="1">The sequence shown here is derived from an EMBL/GenBank/DDBJ whole genome shotgun (WGS) entry which is preliminary data.</text>
</comment>
<name>A0ACB5U369_CANBO</name>
<gene>
    <name evidence="1" type="ORF">Cboi01_000551700</name>
</gene>